<dbReference type="InterPro" id="IPR006521">
    <property type="entry name" value="Tail_protein_I"/>
</dbReference>
<comment type="caution">
    <text evidence="1">The sequence shown here is derived from an EMBL/GenBank/DDBJ whole genome shotgun (WGS) entry which is preliminary data.</text>
</comment>
<dbReference type="Pfam" id="PF09684">
    <property type="entry name" value="Tail_P2_I"/>
    <property type="match status" value="1"/>
</dbReference>
<sequence length="343" mass="36973">MSTETPSAPSSYLRYLPAVYGGPGVAFVGDYLKIFEKILTGIDDDALNRRRGIHELLATGVIGNLFYPRLSFLFKPDDTTFIPPISGPPADPVREAEILGDLDRYIGVPVPQNPTASFEGSPQSGATPQSATQAWLDGLLNWLGGWVDLIPDDAWSIDKKRNVIAQILALYRLRGTPQGLGFLIDLLFDLPVTITGLAYQPAVGDEPARTVPLTGVVTVSVGNPAPPCIGVSDQVATAFRLREQYERGAPVVAGYFPWRFDVLITLPNAKNPDFIVTQDNVRQVLALQQQLEQLLAKVKPAATRYTIGIVPTLQLQIPQGTPPLCSPATLGRNTLLGPGSGNP</sequence>
<dbReference type="AlphaFoldDB" id="A0A107FFS3"/>
<accession>A0A107FFS3</accession>
<dbReference type="RefSeq" id="WP_060327258.1">
    <property type="nucleotide sequence ID" value="NZ_LPIU01000068.1"/>
</dbReference>
<reference evidence="1 2" key="1">
    <citation type="submission" date="2015-11" db="EMBL/GenBank/DDBJ databases">
        <title>Expanding the genomic diversity of Burkholderia species for the development of highly accurate diagnostics.</title>
        <authorList>
            <person name="Sahl J."/>
            <person name="Keim P."/>
            <person name="Wagner D."/>
        </authorList>
    </citation>
    <scope>NUCLEOTIDE SEQUENCE [LARGE SCALE GENOMIC DNA]</scope>
    <source>
        <strain evidence="1 2">MSMB2167WGS</strain>
    </source>
</reference>
<dbReference type="Proteomes" id="UP000062998">
    <property type="component" value="Unassembled WGS sequence"/>
</dbReference>
<organism evidence="1 2">
    <name type="scientific">Burkholderia ubonensis</name>
    <dbReference type="NCBI Taxonomy" id="101571"/>
    <lineage>
        <taxon>Bacteria</taxon>
        <taxon>Pseudomonadati</taxon>
        <taxon>Pseudomonadota</taxon>
        <taxon>Betaproteobacteria</taxon>
        <taxon>Burkholderiales</taxon>
        <taxon>Burkholderiaceae</taxon>
        <taxon>Burkholderia</taxon>
        <taxon>Burkholderia cepacia complex</taxon>
    </lineage>
</organism>
<protein>
    <recommendedName>
        <fullName evidence="3">Phage tail protein</fullName>
    </recommendedName>
</protein>
<evidence type="ECO:0000313" key="2">
    <source>
        <dbReference type="Proteomes" id="UP000062998"/>
    </source>
</evidence>
<proteinExistence type="predicted"/>
<gene>
    <name evidence="1" type="ORF">WL73_27930</name>
</gene>
<dbReference type="OrthoDB" id="8780829at2"/>
<dbReference type="EMBL" id="LPIX01000105">
    <property type="protein sequence ID" value="KWD92702.1"/>
    <property type="molecule type" value="Genomic_DNA"/>
</dbReference>
<evidence type="ECO:0008006" key="3">
    <source>
        <dbReference type="Google" id="ProtNLM"/>
    </source>
</evidence>
<evidence type="ECO:0000313" key="1">
    <source>
        <dbReference type="EMBL" id="KWD92702.1"/>
    </source>
</evidence>
<name>A0A107FFS3_9BURK</name>